<feature type="chain" id="PRO_5046210560" evidence="1">
    <location>
        <begin position="17"/>
        <end position="739"/>
    </location>
</feature>
<evidence type="ECO:0000256" key="1">
    <source>
        <dbReference type="SAM" id="SignalP"/>
    </source>
</evidence>
<accession>A0ABY4C5I5</accession>
<evidence type="ECO:0000313" key="4">
    <source>
        <dbReference type="Proteomes" id="UP000830116"/>
    </source>
</evidence>
<dbReference type="PANTHER" id="PTHR21248">
    <property type="entry name" value="CARDIOLIPIN SYNTHASE"/>
    <property type="match status" value="1"/>
</dbReference>
<proteinExistence type="predicted"/>
<keyword evidence="1" id="KW-0732">Signal</keyword>
<dbReference type="PANTHER" id="PTHR21248:SF12">
    <property type="entry name" value="CARDIOLIPIN SYNTHASE C"/>
    <property type="match status" value="1"/>
</dbReference>
<dbReference type="InterPro" id="IPR025202">
    <property type="entry name" value="PLD-like_dom"/>
</dbReference>
<reference evidence="3" key="1">
    <citation type="submission" date="2022-03" db="EMBL/GenBank/DDBJ databases">
        <title>Genome Identification and Characterization of new species Bdellovibrio reynosense LBG001 sp. nov. from a Mexico soil sample.</title>
        <authorList>
            <person name="Camilli A."/>
            <person name="Ajao Y."/>
            <person name="Guo X."/>
        </authorList>
    </citation>
    <scope>NUCLEOTIDE SEQUENCE</scope>
    <source>
        <strain evidence="3">LBG001</strain>
    </source>
</reference>
<evidence type="ECO:0000259" key="2">
    <source>
        <dbReference type="PROSITE" id="PS50035"/>
    </source>
</evidence>
<protein>
    <submittedName>
        <fullName evidence="3">Phosphatidylserine/phosphatidylglycerophosphate/ cardiolipin synthase family protein</fullName>
    </submittedName>
</protein>
<keyword evidence="4" id="KW-1185">Reference proteome</keyword>
<dbReference type="Pfam" id="PF13091">
    <property type="entry name" value="PLDc_2"/>
    <property type="match status" value="1"/>
</dbReference>
<dbReference type="SUPFAM" id="SSF56024">
    <property type="entry name" value="Phospholipase D/nuclease"/>
    <property type="match status" value="2"/>
</dbReference>
<dbReference type="RefSeq" id="WP_243535835.1">
    <property type="nucleotide sequence ID" value="NZ_CP093442.1"/>
</dbReference>
<gene>
    <name evidence="3" type="ORF">MNR06_10595</name>
</gene>
<feature type="domain" description="PLD phosphodiesterase" evidence="2">
    <location>
        <begin position="657"/>
        <end position="684"/>
    </location>
</feature>
<dbReference type="EMBL" id="CP093442">
    <property type="protein sequence ID" value="UOF00150.1"/>
    <property type="molecule type" value="Genomic_DNA"/>
</dbReference>
<dbReference type="SMART" id="SM00155">
    <property type="entry name" value="PLDc"/>
    <property type="match status" value="2"/>
</dbReference>
<feature type="signal peptide" evidence="1">
    <location>
        <begin position="1"/>
        <end position="16"/>
    </location>
</feature>
<dbReference type="PROSITE" id="PS50035">
    <property type="entry name" value="PLD"/>
    <property type="match status" value="1"/>
</dbReference>
<dbReference type="PROSITE" id="PS51257">
    <property type="entry name" value="PROKAR_LIPOPROTEIN"/>
    <property type="match status" value="1"/>
</dbReference>
<sequence>MKWVYFFLLSILVSLAACTSATRSPSSEMYDDQRANRIQEIDLELSKYWSNDWRASQRVFQTQKTSASTPVFDGAMVSDPEVRAQVQKLLNERQALVNQLSGKLQLREWSGLGQWFQATFRGPLFETEEVISIKDLDQYRINGPGRNPFPLEHRFYSNYTLRLRNDLPAKDSDKSHAGRGQDNNPSQSYLKGRMECNADIIYDSGFLFFGGPKRSPVYEFNWYYNEVNGQRLKVKFSNNVRRCVVKFFDPEISKNYTHAFELVDLADANKEWYKLTNQIDICARPQGNFGNNPTGFFWQQDYNFSTCPQTYDKLVNLRDPYIATNQKVLALTGSPLSRKDFNDKNPLAKLDFSKAPHFDVIWVSSLNFSADFYGMVMARSLRYHAERGTQIRILVPEVTMTKKDKNILDWLQIGVPNVKVQYYKYRLSSADDGGWFDKFHRVNHTKLIIGYSGSNTKDSFLITGGRNIRDSYIFSDTPFYKAYAYLKNYGDGEESYIYYNDFEIEIRGHEFVKSVMSQMISFWTREPESNRFRSTNINIPQYASPEQVSRLSNLPQLHPVVRHIVSLPFFDGFQLERYYIEMFDSAQSEILLTTPYFRPSVAISAALDRAVSRGVKVKVITRIHLAGDGTPQIAEDVNKEGVNRHLRNVEIYEWADQHSILHAKILVIDTKLSFVSSVNLNRRSFIHDTESGVLILHPKTAEILKAEVNQFLRQSRRLTAQERISWINSTLIDWGDTYF</sequence>
<dbReference type="InterPro" id="IPR001736">
    <property type="entry name" value="PLipase_D/transphosphatidylase"/>
</dbReference>
<organism evidence="3 4">
    <name type="scientific">Bdellovibrio reynosensis</name>
    <dbReference type="NCBI Taxonomy" id="2835041"/>
    <lineage>
        <taxon>Bacteria</taxon>
        <taxon>Pseudomonadati</taxon>
        <taxon>Bdellovibrionota</taxon>
        <taxon>Bdellovibrionia</taxon>
        <taxon>Bdellovibrionales</taxon>
        <taxon>Pseudobdellovibrionaceae</taxon>
        <taxon>Bdellovibrio</taxon>
    </lineage>
</organism>
<dbReference type="Proteomes" id="UP000830116">
    <property type="component" value="Chromosome"/>
</dbReference>
<name>A0ABY4C5I5_9BACT</name>
<dbReference type="Gene3D" id="3.30.870.10">
    <property type="entry name" value="Endonuclease Chain A"/>
    <property type="match status" value="2"/>
</dbReference>
<evidence type="ECO:0000313" key="3">
    <source>
        <dbReference type="EMBL" id="UOF00150.1"/>
    </source>
</evidence>